<evidence type="ECO:0000313" key="4">
    <source>
        <dbReference type="EMBL" id="MBI3014274.1"/>
    </source>
</evidence>
<sequence length="278" mass="29946">MEEAAAIQTQLAASEVTEGKIIRTAWRQAWPMTVAQFASAAYTLVDMFFVGKLGRDAIAAVALGGIVDNVSWIIMTGVVIANKVFISREIGAGRWKEAAHSSYQSLLFGFVLSLFVAIPCFFLARETLIVMGAQGEVVTQGLGYLQILSLGVLVSFQVQVARSIFEAVGDPKIPMKILVVSNILNAILAPALIWGVGIIPALGVNGAALAVVLARLFALGWFMILLRRRLRPYLPVHATGSPPLPSEGRGSDLRDASHENCSRLRHRRLGRLRGGSAN</sequence>
<protein>
    <submittedName>
        <fullName evidence="4">Polysaccharide biosynthesis C-terminal domain-containing protein</fullName>
    </submittedName>
</protein>
<keyword evidence="1" id="KW-0813">Transport</keyword>
<proteinExistence type="predicted"/>
<gene>
    <name evidence="4" type="ORF">HYY65_04220</name>
</gene>
<evidence type="ECO:0000256" key="2">
    <source>
        <dbReference type="SAM" id="MobiDB-lite"/>
    </source>
</evidence>
<dbReference type="GO" id="GO:0015297">
    <property type="term" value="F:antiporter activity"/>
    <property type="evidence" value="ECO:0007669"/>
    <property type="project" value="InterPro"/>
</dbReference>
<evidence type="ECO:0000313" key="5">
    <source>
        <dbReference type="Proteomes" id="UP000741360"/>
    </source>
</evidence>
<dbReference type="AlphaFoldDB" id="A0A932LZZ7"/>
<feature type="compositionally biased region" description="Basic and acidic residues" evidence="2">
    <location>
        <begin position="249"/>
        <end position="260"/>
    </location>
</feature>
<keyword evidence="3" id="KW-1133">Transmembrane helix</keyword>
<feature type="transmembrane region" description="Helical" evidence="3">
    <location>
        <begin position="29"/>
        <end position="51"/>
    </location>
</feature>
<dbReference type="InterPro" id="IPR002528">
    <property type="entry name" value="MATE_fam"/>
</dbReference>
<keyword evidence="3" id="KW-0812">Transmembrane</keyword>
<organism evidence="4 5">
    <name type="scientific">Tectimicrobiota bacterium</name>
    <dbReference type="NCBI Taxonomy" id="2528274"/>
    <lineage>
        <taxon>Bacteria</taxon>
        <taxon>Pseudomonadati</taxon>
        <taxon>Nitrospinota/Tectimicrobiota group</taxon>
        <taxon>Candidatus Tectimicrobiota</taxon>
    </lineage>
</organism>
<keyword evidence="3" id="KW-0472">Membrane</keyword>
<dbReference type="PANTHER" id="PTHR43298">
    <property type="entry name" value="MULTIDRUG RESISTANCE PROTEIN NORM-RELATED"/>
    <property type="match status" value="1"/>
</dbReference>
<comment type="caution">
    <text evidence="4">The sequence shown here is derived from an EMBL/GenBank/DDBJ whole genome shotgun (WGS) entry which is preliminary data.</text>
</comment>
<dbReference type="InterPro" id="IPR050222">
    <property type="entry name" value="MATE_MdtK"/>
</dbReference>
<evidence type="ECO:0000256" key="3">
    <source>
        <dbReference type="SAM" id="Phobius"/>
    </source>
</evidence>
<feature type="transmembrane region" description="Helical" evidence="3">
    <location>
        <begin position="57"/>
        <end position="85"/>
    </location>
</feature>
<feature type="transmembrane region" description="Helical" evidence="3">
    <location>
        <begin position="106"/>
        <end position="124"/>
    </location>
</feature>
<accession>A0A932LZZ7</accession>
<dbReference type="GO" id="GO:0042910">
    <property type="term" value="F:xenobiotic transmembrane transporter activity"/>
    <property type="evidence" value="ECO:0007669"/>
    <property type="project" value="InterPro"/>
</dbReference>
<dbReference type="EMBL" id="JACPSX010000075">
    <property type="protein sequence ID" value="MBI3014274.1"/>
    <property type="molecule type" value="Genomic_DNA"/>
</dbReference>
<reference evidence="4" key="1">
    <citation type="submission" date="2020-07" db="EMBL/GenBank/DDBJ databases">
        <title>Huge and variable diversity of episymbiotic CPR bacteria and DPANN archaea in groundwater ecosystems.</title>
        <authorList>
            <person name="He C.Y."/>
            <person name="Keren R."/>
            <person name="Whittaker M."/>
            <person name="Farag I.F."/>
            <person name="Doudna J."/>
            <person name="Cate J.H.D."/>
            <person name="Banfield J.F."/>
        </authorList>
    </citation>
    <scope>NUCLEOTIDE SEQUENCE</scope>
    <source>
        <strain evidence="4">NC_groundwater_717_Ag_S-0.2um_59_8</strain>
    </source>
</reference>
<feature type="region of interest" description="Disordered" evidence="2">
    <location>
        <begin position="241"/>
        <end position="260"/>
    </location>
</feature>
<dbReference type="Proteomes" id="UP000741360">
    <property type="component" value="Unassembled WGS sequence"/>
</dbReference>
<dbReference type="Pfam" id="PF01554">
    <property type="entry name" value="MatE"/>
    <property type="match status" value="1"/>
</dbReference>
<evidence type="ECO:0000256" key="1">
    <source>
        <dbReference type="ARBA" id="ARBA00022448"/>
    </source>
</evidence>
<dbReference type="GO" id="GO:0005886">
    <property type="term" value="C:plasma membrane"/>
    <property type="evidence" value="ECO:0007669"/>
    <property type="project" value="TreeGrafter"/>
</dbReference>
<dbReference type="PANTHER" id="PTHR43298:SF2">
    <property type="entry name" value="FMN_FAD EXPORTER YEEO-RELATED"/>
    <property type="match status" value="1"/>
</dbReference>
<name>A0A932LZZ7_UNCTE</name>
<feature type="transmembrane region" description="Helical" evidence="3">
    <location>
        <begin position="144"/>
        <end position="165"/>
    </location>
</feature>
<feature type="transmembrane region" description="Helical" evidence="3">
    <location>
        <begin position="207"/>
        <end position="226"/>
    </location>
</feature>
<feature type="transmembrane region" description="Helical" evidence="3">
    <location>
        <begin position="177"/>
        <end position="201"/>
    </location>
</feature>